<dbReference type="GO" id="GO:0008408">
    <property type="term" value="F:3'-5' exonuclease activity"/>
    <property type="evidence" value="ECO:0007669"/>
    <property type="project" value="InterPro"/>
</dbReference>
<evidence type="ECO:0000313" key="15">
    <source>
        <dbReference type="Proteomes" id="UP000622362"/>
    </source>
</evidence>
<evidence type="ECO:0000259" key="11">
    <source>
        <dbReference type="Pfam" id="PF00149"/>
    </source>
</evidence>
<dbReference type="EMBL" id="JADPYN010000001">
    <property type="protein sequence ID" value="MBF9302676.1"/>
    <property type="molecule type" value="Genomic_DNA"/>
</dbReference>
<evidence type="ECO:0000256" key="9">
    <source>
        <dbReference type="ARBA" id="ARBA00023172"/>
    </source>
</evidence>
<gene>
    <name evidence="10" type="primary">sbcD</name>
    <name evidence="13" type="ORF">H3963_11100</name>
    <name evidence="14" type="ORF">I3V53_01050</name>
</gene>
<proteinExistence type="inferred from homology"/>
<name>A0A2T4LIT7_STAEP</name>
<dbReference type="InterPro" id="IPR041796">
    <property type="entry name" value="Mre11_N"/>
</dbReference>
<evidence type="ECO:0000259" key="12">
    <source>
        <dbReference type="Pfam" id="PF12320"/>
    </source>
</evidence>
<dbReference type="OrthoDB" id="9773856at2"/>
<comment type="caution">
    <text evidence="14">The sequence shown here is derived from an EMBL/GenBank/DDBJ whole genome shotgun (WGS) entry which is preliminary data.</text>
</comment>
<dbReference type="GO" id="GO:0006310">
    <property type="term" value="P:DNA recombination"/>
    <property type="evidence" value="ECO:0007669"/>
    <property type="project" value="UniProtKB-KW"/>
</dbReference>
<dbReference type="InterPro" id="IPR029052">
    <property type="entry name" value="Metallo-depent_PP-like"/>
</dbReference>
<evidence type="ECO:0000256" key="3">
    <source>
        <dbReference type="ARBA" id="ARBA00013365"/>
    </source>
</evidence>
<evidence type="ECO:0000256" key="4">
    <source>
        <dbReference type="ARBA" id="ARBA00022705"/>
    </source>
</evidence>
<dbReference type="Pfam" id="PF12320">
    <property type="entry name" value="SbcD_C"/>
    <property type="match status" value="1"/>
</dbReference>
<keyword evidence="8 10" id="KW-0269">Exonuclease</keyword>
<organism evidence="14 15">
    <name type="scientific">Staphylococcus epidermidis</name>
    <dbReference type="NCBI Taxonomy" id="1282"/>
    <lineage>
        <taxon>Bacteria</taxon>
        <taxon>Bacillati</taxon>
        <taxon>Bacillota</taxon>
        <taxon>Bacilli</taxon>
        <taxon>Bacillales</taxon>
        <taxon>Staphylococcaceae</taxon>
        <taxon>Staphylococcus</taxon>
    </lineage>
</organism>
<evidence type="ECO:0000256" key="8">
    <source>
        <dbReference type="ARBA" id="ARBA00022839"/>
    </source>
</evidence>
<comment type="function">
    <text evidence="10">SbcCD cleaves DNA hairpin structures. These structures can inhibit DNA replication and are intermediates in certain DNA recombination reactions. The complex acts as a 3'-&gt;5' double strand exonuclease that can open hairpins. It also has a 5' single-strand endonuclease activity.</text>
</comment>
<dbReference type="InterPro" id="IPR053381">
    <property type="entry name" value="SbcCD_nuclease"/>
</dbReference>
<sequence>MKIVHTADWHLGKILNGKQLLEDQKYILTQFKQHMEKEQPDLIVIAGDLYDTSYPSKEAIGLLEETIEYLNIELKIPIIMISGNHDGRERLNYGSKWFENNQLYIRTQLENIDDPIELSGVQFFTLPFATVSEVQNYFKDKQIETYQQALNECLEQMSSSIDNNKVNILIGHLTIEGGKTSDSERPLTIGTVESVDMHSFRLFDYVMLGHLHHPFSINNSFIKYSGSILQYSFSEVNQSKGYRVLDIENNQLLNETFVPLKPLRELEVIEGDYEDIIQERIKVKNKNNYFHFKLTNVSHITDPMMKLKQIYPNILALSNVVFDHSENFSHVEIKKQDDQTIIENFYKNMTDQHLSQVQSDKIKHLLSFILDREG</sequence>
<dbReference type="NCBIfam" id="NF041753">
    <property type="entry name" value="sbcd_Staph"/>
    <property type="match status" value="1"/>
</dbReference>
<dbReference type="InterPro" id="IPR004593">
    <property type="entry name" value="SbcD"/>
</dbReference>
<evidence type="ECO:0000256" key="2">
    <source>
        <dbReference type="ARBA" id="ARBA00011322"/>
    </source>
</evidence>
<feature type="domain" description="Nuclease SbcCD subunit D C-terminal" evidence="12">
    <location>
        <begin position="262"/>
        <end position="350"/>
    </location>
</feature>
<evidence type="ECO:0000256" key="5">
    <source>
        <dbReference type="ARBA" id="ARBA00022722"/>
    </source>
</evidence>
<dbReference type="GO" id="GO:0004519">
    <property type="term" value="F:endonuclease activity"/>
    <property type="evidence" value="ECO:0007669"/>
    <property type="project" value="UniProtKB-KW"/>
</dbReference>
<dbReference type="SUPFAM" id="SSF56300">
    <property type="entry name" value="Metallo-dependent phosphatases"/>
    <property type="match status" value="1"/>
</dbReference>
<keyword evidence="5 10" id="KW-0540">Nuclease</keyword>
<reference evidence="14" key="2">
    <citation type="submission" date="2020-11" db="EMBL/GenBank/DDBJ databases">
        <title>Molecular epidemiology and genomic profiles of multidrug-resistant bacteria collected from clinical sources in South Africa.</title>
        <authorList>
            <person name="Asante J."/>
            <person name="Amoako D.G."/>
        </authorList>
    </citation>
    <scope>NUCLEOTIDE SEQUENCE</scope>
    <source>
        <strain evidence="14">C68</strain>
    </source>
</reference>
<evidence type="ECO:0000256" key="6">
    <source>
        <dbReference type="ARBA" id="ARBA00022759"/>
    </source>
</evidence>
<accession>A0A2T4LIT7</accession>
<evidence type="ECO:0000256" key="10">
    <source>
        <dbReference type="RuleBase" id="RU363069"/>
    </source>
</evidence>
<dbReference type="CDD" id="cd00840">
    <property type="entry name" value="MPP_Mre11_N"/>
    <property type="match status" value="1"/>
</dbReference>
<feature type="domain" description="Calcineurin-like phosphoesterase" evidence="11">
    <location>
        <begin position="1"/>
        <end position="214"/>
    </location>
</feature>
<evidence type="ECO:0000313" key="14">
    <source>
        <dbReference type="EMBL" id="MBF9302676.1"/>
    </source>
</evidence>
<dbReference type="Proteomes" id="UP000622362">
    <property type="component" value="Unassembled WGS sequence"/>
</dbReference>
<dbReference type="Pfam" id="PF00149">
    <property type="entry name" value="Metallophos"/>
    <property type="match status" value="1"/>
</dbReference>
<dbReference type="GeneID" id="50018845"/>
<comment type="similarity">
    <text evidence="1 10">Belongs to the SbcD family.</text>
</comment>
<evidence type="ECO:0000256" key="1">
    <source>
        <dbReference type="ARBA" id="ARBA00010555"/>
    </source>
</evidence>
<dbReference type="SMR" id="A0A2T4LIT7"/>
<evidence type="ECO:0000256" key="7">
    <source>
        <dbReference type="ARBA" id="ARBA00022801"/>
    </source>
</evidence>
<dbReference type="RefSeq" id="WP_001830960.1">
    <property type="nucleotide sequence ID" value="NZ_AP019721.1"/>
</dbReference>
<dbReference type="InterPro" id="IPR026843">
    <property type="entry name" value="SbcD_C"/>
</dbReference>
<evidence type="ECO:0000313" key="13">
    <source>
        <dbReference type="EMBL" id="MBF2230957.1"/>
    </source>
</evidence>
<comment type="subunit">
    <text evidence="2 10">Heterodimer of SbcC and SbcD.</text>
</comment>
<reference evidence="13" key="1">
    <citation type="submission" date="2020-08" db="EMBL/GenBank/DDBJ databases">
        <title>Changes in the skin microbiome associated with squamous cell carcinoma in transplant recipients.</title>
        <authorList>
            <person name="Zaugg J."/>
            <person name="Krueger A."/>
            <person name="Lachner N."/>
        </authorList>
    </citation>
    <scope>NUCLEOTIDE SEQUENCE</scope>
    <source>
        <strain evidence="13">R5988</strain>
    </source>
</reference>
<dbReference type="Gene3D" id="3.60.21.10">
    <property type="match status" value="1"/>
</dbReference>
<dbReference type="NCBIfam" id="TIGR00619">
    <property type="entry name" value="sbcd"/>
    <property type="match status" value="1"/>
</dbReference>
<dbReference type="Proteomes" id="UP000648077">
    <property type="component" value="Unassembled WGS sequence"/>
</dbReference>
<dbReference type="AlphaFoldDB" id="A0A2T4LIT7"/>
<keyword evidence="4 10" id="KW-0235">DNA replication</keyword>
<dbReference type="InterPro" id="IPR050535">
    <property type="entry name" value="DNA_Repair-Maintenance_Comp"/>
</dbReference>
<keyword evidence="6 10" id="KW-0255">Endonuclease</keyword>
<dbReference type="GO" id="GO:0006260">
    <property type="term" value="P:DNA replication"/>
    <property type="evidence" value="ECO:0007669"/>
    <property type="project" value="UniProtKB-KW"/>
</dbReference>
<dbReference type="InterPro" id="IPR004843">
    <property type="entry name" value="Calcineurin-like_PHP"/>
</dbReference>
<dbReference type="EMBL" id="JACGQI010000023">
    <property type="protein sequence ID" value="MBF2230957.1"/>
    <property type="molecule type" value="Genomic_DNA"/>
</dbReference>
<dbReference type="OMA" id="LGHLHGC"/>
<dbReference type="PANTHER" id="PTHR30337">
    <property type="entry name" value="COMPONENT OF ATP-DEPENDENT DSDNA EXONUCLEASE"/>
    <property type="match status" value="1"/>
</dbReference>
<keyword evidence="7 10" id="KW-0378">Hydrolase</keyword>
<keyword evidence="9 10" id="KW-0233">DNA recombination</keyword>
<dbReference type="PANTHER" id="PTHR30337:SF0">
    <property type="entry name" value="NUCLEASE SBCCD SUBUNIT D"/>
    <property type="match status" value="1"/>
</dbReference>
<protein>
    <recommendedName>
        <fullName evidence="3 10">Nuclease SbcCD subunit D</fullName>
    </recommendedName>
</protein>